<dbReference type="Pfam" id="PF04082">
    <property type="entry name" value="Fungal_trans"/>
    <property type="match status" value="1"/>
</dbReference>
<keyword evidence="6" id="KW-1185">Reference proteome</keyword>
<keyword evidence="3" id="KW-0539">Nucleus</keyword>
<proteinExistence type="predicted"/>
<organism evidence="5 6">
    <name type="scientific">Fusarium torreyae</name>
    <dbReference type="NCBI Taxonomy" id="1237075"/>
    <lineage>
        <taxon>Eukaryota</taxon>
        <taxon>Fungi</taxon>
        <taxon>Dikarya</taxon>
        <taxon>Ascomycota</taxon>
        <taxon>Pezizomycotina</taxon>
        <taxon>Sordariomycetes</taxon>
        <taxon>Hypocreomycetidae</taxon>
        <taxon>Hypocreales</taxon>
        <taxon>Nectriaceae</taxon>
        <taxon>Fusarium</taxon>
    </lineage>
</organism>
<comment type="caution">
    <text evidence="5">The sequence shown here is derived from an EMBL/GenBank/DDBJ whole genome shotgun (WGS) entry which is preliminary data.</text>
</comment>
<dbReference type="GO" id="GO:0000435">
    <property type="term" value="P:positive regulation of transcription from RNA polymerase II promoter by galactose"/>
    <property type="evidence" value="ECO:0007669"/>
    <property type="project" value="TreeGrafter"/>
</dbReference>
<dbReference type="PANTHER" id="PTHR47424:SF9">
    <property type="entry name" value="TAH-2"/>
    <property type="match status" value="1"/>
</dbReference>
<dbReference type="InterPro" id="IPR007219">
    <property type="entry name" value="XnlR_reg_dom"/>
</dbReference>
<evidence type="ECO:0000259" key="4">
    <source>
        <dbReference type="Pfam" id="PF04082"/>
    </source>
</evidence>
<dbReference type="GO" id="GO:0006351">
    <property type="term" value="P:DNA-templated transcription"/>
    <property type="evidence" value="ECO:0007669"/>
    <property type="project" value="InterPro"/>
</dbReference>
<dbReference type="CDD" id="cd12148">
    <property type="entry name" value="fungal_TF_MHR"/>
    <property type="match status" value="1"/>
</dbReference>
<keyword evidence="1" id="KW-0805">Transcription regulation</keyword>
<reference evidence="5" key="1">
    <citation type="submission" date="2022-09" db="EMBL/GenBank/DDBJ databases">
        <title>Fusarium specimens isolated from Avocado Roots.</title>
        <authorList>
            <person name="Stajich J."/>
            <person name="Roper C."/>
            <person name="Heimlech-Rivalta G."/>
        </authorList>
    </citation>
    <scope>NUCLEOTIDE SEQUENCE</scope>
    <source>
        <strain evidence="5">CF00136</strain>
    </source>
</reference>
<dbReference type="GO" id="GO:0000981">
    <property type="term" value="F:DNA-binding transcription factor activity, RNA polymerase II-specific"/>
    <property type="evidence" value="ECO:0007669"/>
    <property type="project" value="TreeGrafter"/>
</dbReference>
<keyword evidence="2" id="KW-0804">Transcription</keyword>
<dbReference type="GO" id="GO:0008270">
    <property type="term" value="F:zinc ion binding"/>
    <property type="evidence" value="ECO:0007669"/>
    <property type="project" value="InterPro"/>
</dbReference>
<sequence>MAAETYSAPPKPTPTEADRLVDWCMLATSAMLCAVDPVVIKQSMSRWLEADSEIIDLADAAHYLILALGAQASSEEEDDCAETFFQYGRQLTMRFSLDTHNILTIQCYMWMTLYLLAACRIEAAADAIGIAARAAYTVGLNHFDFFDTMSEDECARRRRLWKTLRKLDLFIGVVHGRPTATMEIYNANGMNTYSSVLSLAKINENVHVDLYLRRKMSRTLVQDIAEQQRSWASRFPDGLCEDGIAYTDICEGIDNLPLTYVKGSYYWSIMLLTRPFLLEFVSASISGHQVNSHPINETMDKSQTDAVLAQACVISAIQAIDLIQATLSSGNIPKRLPFAISLVSTAVLTVGIAVFADLDRDFPVKQGLEKAKQLLNLFENHDVSAKFYRAIVQDLQQAHDIYVERRSRQAMASRERMICKVFGGLPGARIPSPPPAHQPFPDLDMTGLLVDWRTHGTGLSLEDFSAIDPHPSGPNRHDMEDDPVMPSTMLCATQAYDIDDILGIPTPHFLDAYMPDIHSSVEDS</sequence>
<dbReference type="OrthoDB" id="47007at2759"/>
<dbReference type="InterPro" id="IPR051127">
    <property type="entry name" value="Fungal_SecMet_Regulators"/>
</dbReference>
<evidence type="ECO:0000313" key="5">
    <source>
        <dbReference type="EMBL" id="KAJ4245778.1"/>
    </source>
</evidence>
<accession>A0A9W8RMQ8</accession>
<gene>
    <name evidence="5" type="ORF">NW762_013902</name>
</gene>
<name>A0A9W8RMQ8_9HYPO</name>
<evidence type="ECO:0000256" key="3">
    <source>
        <dbReference type="ARBA" id="ARBA00023242"/>
    </source>
</evidence>
<evidence type="ECO:0000256" key="1">
    <source>
        <dbReference type="ARBA" id="ARBA00023015"/>
    </source>
</evidence>
<dbReference type="PANTHER" id="PTHR47424">
    <property type="entry name" value="REGULATORY PROTEIN GAL4"/>
    <property type="match status" value="1"/>
</dbReference>
<protein>
    <recommendedName>
        <fullName evidence="4">Xylanolytic transcriptional activator regulatory domain-containing protein</fullName>
    </recommendedName>
</protein>
<dbReference type="GO" id="GO:0005634">
    <property type="term" value="C:nucleus"/>
    <property type="evidence" value="ECO:0007669"/>
    <property type="project" value="TreeGrafter"/>
</dbReference>
<feature type="domain" description="Xylanolytic transcriptional activator regulatory" evidence="4">
    <location>
        <begin position="62"/>
        <end position="182"/>
    </location>
</feature>
<dbReference type="EMBL" id="JAOQAZ010000045">
    <property type="protein sequence ID" value="KAJ4245778.1"/>
    <property type="molecule type" value="Genomic_DNA"/>
</dbReference>
<dbReference type="GO" id="GO:0000978">
    <property type="term" value="F:RNA polymerase II cis-regulatory region sequence-specific DNA binding"/>
    <property type="evidence" value="ECO:0007669"/>
    <property type="project" value="TreeGrafter"/>
</dbReference>
<evidence type="ECO:0000256" key="2">
    <source>
        <dbReference type="ARBA" id="ARBA00023163"/>
    </source>
</evidence>
<dbReference type="Proteomes" id="UP001152049">
    <property type="component" value="Unassembled WGS sequence"/>
</dbReference>
<evidence type="ECO:0000313" key="6">
    <source>
        <dbReference type="Proteomes" id="UP001152049"/>
    </source>
</evidence>
<dbReference type="AlphaFoldDB" id="A0A9W8RMQ8"/>